<keyword evidence="2" id="KW-1185">Reference proteome</keyword>
<gene>
    <name evidence="1" type="ORF">ACFFQA_10520</name>
</gene>
<proteinExistence type="predicted"/>
<accession>A0ABV5ZU00</accession>
<dbReference type="Pfam" id="PF14430">
    <property type="entry name" value="Imm1"/>
    <property type="match status" value="1"/>
</dbReference>
<comment type="caution">
    <text evidence="1">The sequence shown here is derived from an EMBL/GenBank/DDBJ whole genome shotgun (WGS) entry which is preliminary data.</text>
</comment>
<dbReference type="Proteomes" id="UP001589693">
    <property type="component" value="Unassembled WGS sequence"/>
</dbReference>
<sequence length="54" mass="6163">MSALGDGPDEEPIYAEIEFPPRCEIPVGRVEEALTEFLRTHQRPTVVKWQPVVE</sequence>
<dbReference type="InterPro" id="IPR025680">
    <property type="entry name" value="DddI"/>
</dbReference>
<evidence type="ECO:0000313" key="2">
    <source>
        <dbReference type="Proteomes" id="UP001589693"/>
    </source>
</evidence>
<evidence type="ECO:0000313" key="1">
    <source>
        <dbReference type="EMBL" id="MFB9904370.1"/>
    </source>
</evidence>
<organism evidence="1 2">
    <name type="scientific">Allokutzneria oryzae</name>
    <dbReference type="NCBI Taxonomy" id="1378989"/>
    <lineage>
        <taxon>Bacteria</taxon>
        <taxon>Bacillati</taxon>
        <taxon>Actinomycetota</taxon>
        <taxon>Actinomycetes</taxon>
        <taxon>Pseudonocardiales</taxon>
        <taxon>Pseudonocardiaceae</taxon>
        <taxon>Allokutzneria</taxon>
    </lineage>
</organism>
<name>A0ABV5ZU00_9PSEU</name>
<dbReference type="RefSeq" id="WP_377851571.1">
    <property type="nucleotide sequence ID" value="NZ_JBHLZU010000009.1"/>
</dbReference>
<reference evidence="1 2" key="1">
    <citation type="submission" date="2024-09" db="EMBL/GenBank/DDBJ databases">
        <authorList>
            <person name="Sun Q."/>
            <person name="Mori K."/>
        </authorList>
    </citation>
    <scope>NUCLEOTIDE SEQUENCE [LARGE SCALE GENOMIC DNA]</scope>
    <source>
        <strain evidence="1 2">TBRC 7907</strain>
    </source>
</reference>
<protein>
    <submittedName>
        <fullName evidence="1">Imm1 family immunity protein</fullName>
    </submittedName>
</protein>
<dbReference type="EMBL" id="JBHLZU010000009">
    <property type="protein sequence ID" value="MFB9904370.1"/>
    <property type="molecule type" value="Genomic_DNA"/>
</dbReference>